<dbReference type="InterPro" id="IPR013211">
    <property type="entry name" value="LVIVD"/>
</dbReference>
<dbReference type="SUPFAM" id="SSF82171">
    <property type="entry name" value="DPP6 N-terminal domain-like"/>
    <property type="match status" value="1"/>
</dbReference>
<organism evidence="1 2">
    <name type="scientific">Candidatus Scalindua rubra</name>
    <dbReference type="NCBI Taxonomy" id="1872076"/>
    <lineage>
        <taxon>Bacteria</taxon>
        <taxon>Pseudomonadati</taxon>
        <taxon>Planctomycetota</taxon>
        <taxon>Candidatus Brocadiia</taxon>
        <taxon>Candidatus Brocadiales</taxon>
        <taxon>Candidatus Scalinduaceae</taxon>
        <taxon>Candidatus Scalindua</taxon>
    </lineage>
</organism>
<dbReference type="Proteomes" id="UP000094056">
    <property type="component" value="Unassembled WGS sequence"/>
</dbReference>
<protein>
    <submittedName>
        <fullName evidence="1">LVIVD repeat protein</fullName>
    </submittedName>
</protein>
<gene>
    <name evidence="1" type="ORF">SCARUB_03010</name>
</gene>
<name>A0A1E3X8A6_9BACT</name>
<comment type="caution">
    <text evidence="1">The sequence shown here is derived from an EMBL/GenBank/DDBJ whole genome shotgun (WGS) entry which is preliminary data.</text>
</comment>
<dbReference type="InterPro" id="IPR011044">
    <property type="entry name" value="Quino_amine_DH_bsu"/>
</dbReference>
<evidence type="ECO:0000313" key="2">
    <source>
        <dbReference type="Proteomes" id="UP000094056"/>
    </source>
</evidence>
<dbReference type="AlphaFoldDB" id="A0A1E3X8A6"/>
<proteinExistence type="predicted"/>
<sequence>MKTKHCKFVVLTIIIFLVISRFAAALEQMELIEQMEQQGLLEQMGLTEQQAHKDMDEVPVEDAGDKNPFTFTANFDCKPADVATAYGKKFAILAGGLDVCSWEYAGKMSFSRPRKPIYQDLSDKAGWPDVHVKSGTVAIDPVSGRFKFAEGDTKASIERVHYCPLPHGFVYGPYVKGNYMMIGNGETYSGFKVVDISDPTNPQTVATEDPGCFGRNLFVYGDRAYATANYNVITVIDISNLPETKVLGRYRVPPPSNHGRRVVGFDNYIYCYVKPEGNWKDWPFPPKKSPEKREVVVDGKWKYTTEGKTVVVLDVSKKLQEEVGRLQLPGEATSLILSPDKDYIYLCLDRRKLAVVDRRDAANLKLLWVGGESVIKNGVIVGVTDPPGKTRGRPPYHFWISSLAIHVAEYDSVPDKPGAVTHIFDVSDPSKPKFVRDYAFPREGLRLVDFSDPTNPKETMLADDIPLFEFIEDELGYAIEGGRKQNLLTIWNLKDLAHPVKMGSLDVGKQIGYANLVGKKVYFVEEAKTLAVVDVLNPAAPRFIGRAKDEVKQAAGLAVSDQYAYVVDGGVKKPAEFVPDLIKIFNITDPTDIKFSGTFGLNRAKPRGGARIYGKHLYIRDTDCGMWIVDIADPLNPKVSSIYYCMGEVQHLLVSDNEKWGAVSLEWGGMEALIDISDPARVEIKGVYRPGYFDRYAVLAVGNYLYFSQKPEKQIVDVSDMAHPKEVGKFVPVPDGYPTSHIRHLWNGRGYVMVNLHNGKSGVLVYDFSSDSLHPELLGRLELPEDIASNGYGNTVTDGKVLYAMTDGLIIAVEVSDPSNMRLLGTYKDTYSFTTSRHAVLQGSGRRIALGHGYLYALKGDESTDDPRIIVIDVRDPTQMKVVHVTSENRPTFQDDWFDSRLLRQGDMIMDVVLEGRYMYVADYWGGVRVYDLKVPGKPEMVDWEFEPYFELVPKTWSRKEYLKAVASGDVHEYFGITSEKWAKRYEIGRKLSWDSFFYYPGYELFGWNIGELLGDYLVQPKLGGLAVYKLKRSPEIPLGKISVHYY</sequence>
<reference evidence="1 2" key="1">
    <citation type="submission" date="2016-07" db="EMBL/GenBank/DDBJ databases">
        <title>Draft genome of Scalindua rubra, obtained from a brine-seawater interface in the Red Sea, sheds light on salt adaptation in anammox bacteria.</title>
        <authorList>
            <person name="Speth D.R."/>
            <person name="Lagkouvardos I."/>
            <person name="Wang Y."/>
            <person name="Qian P.-Y."/>
            <person name="Dutilh B.E."/>
            <person name="Jetten M.S."/>
        </authorList>
    </citation>
    <scope>NUCLEOTIDE SEQUENCE [LARGE SCALE GENOMIC DNA]</scope>
    <source>
        <strain evidence="1">BSI-1</strain>
    </source>
</reference>
<evidence type="ECO:0000313" key="1">
    <source>
        <dbReference type="EMBL" id="ODS31865.1"/>
    </source>
</evidence>
<dbReference type="Pfam" id="PF08309">
    <property type="entry name" value="LVIVD"/>
    <property type="match status" value="8"/>
</dbReference>
<dbReference type="EMBL" id="MAYW01000090">
    <property type="protein sequence ID" value="ODS31865.1"/>
    <property type="molecule type" value="Genomic_DNA"/>
</dbReference>
<dbReference type="SUPFAM" id="SSF50969">
    <property type="entry name" value="YVTN repeat-like/Quinoprotein amine dehydrogenase"/>
    <property type="match status" value="1"/>
</dbReference>
<accession>A0A1E3X8A6</accession>